<reference evidence="3" key="1">
    <citation type="submission" date="2019-12" db="EMBL/GenBank/DDBJ databases">
        <authorList>
            <person name="Cremers G."/>
        </authorList>
    </citation>
    <scope>NUCLEOTIDE SEQUENCE</scope>
    <source>
        <strain evidence="3">Mbul2</strain>
    </source>
</reference>
<feature type="domain" description="Transposase TnpC homeodomain" evidence="2">
    <location>
        <begin position="18"/>
        <end position="83"/>
    </location>
</feature>
<protein>
    <recommendedName>
        <fullName evidence="2">Transposase TnpC homeodomain domain-containing protein</fullName>
    </recommendedName>
</protein>
<dbReference type="Pfam" id="PF13007">
    <property type="entry name" value="LZ_Tnp_IS66"/>
    <property type="match status" value="1"/>
</dbReference>
<proteinExistence type="predicted"/>
<organism evidence="3">
    <name type="scientific">Methylobacterium bullatum</name>
    <dbReference type="NCBI Taxonomy" id="570505"/>
    <lineage>
        <taxon>Bacteria</taxon>
        <taxon>Pseudomonadati</taxon>
        <taxon>Pseudomonadota</taxon>
        <taxon>Alphaproteobacteria</taxon>
        <taxon>Hyphomicrobiales</taxon>
        <taxon>Methylobacteriaceae</taxon>
        <taxon>Methylobacterium</taxon>
    </lineage>
</organism>
<evidence type="ECO:0000313" key="3">
    <source>
        <dbReference type="EMBL" id="CAA2144472.1"/>
    </source>
</evidence>
<accession>A0A679KGB9</accession>
<evidence type="ECO:0000256" key="1">
    <source>
        <dbReference type="SAM" id="MobiDB-lite"/>
    </source>
</evidence>
<dbReference type="InterPro" id="IPR024463">
    <property type="entry name" value="Transposase_TnpC_homeodom"/>
</dbReference>
<evidence type="ECO:0000259" key="2">
    <source>
        <dbReference type="Pfam" id="PF13007"/>
    </source>
</evidence>
<gene>
    <name evidence="3" type="ORF">MBLL_03595</name>
</gene>
<dbReference type="EMBL" id="LR743511">
    <property type="protein sequence ID" value="CAA2144472.1"/>
    <property type="molecule type" value="Genomic_DNA"/>
</dbReference>
<name>A0A679KGB9_9HYPH</name>
<sequence length="154" mass="17107">MIMAERAARLASEIAVERLKLEVARLRRERFGTSSESSARIDQLELVLEDLEETLAETNAQVAAEPEALPGAASSRRKPARRSVVSQFELLISRTRWSLTASKPLPPLRRICHHHVSAWERACLSRVILKFIRLGSGLNQHQKAMTAASATAEA</sequence>
<dbReference type="AlphaFoldDB" id="A0A679KGB9"/>
<feature type="region of interest" description="Disordered" evidence="1">
    <location>
        <begin position="60"/>
        <end position="81"/>
    </location>
</feature>